<protein>
    <submittedName>
        <fullName evidence="2">Uncharacterized protein</fullName>
    </submittedName>
</protein>
<keyword evidence="1" id="KW-0812">Transmembrane</keyword>
<feature type="transmembrane region" description="Helical" evidence="1">
    <location>
        <begin position="38"/>
        <end position="58"/>
    </location>
</feature>
<dbReference type="EMBL" id="PVXQ01000023">
    <property type="protein sequence ID" value="PRR81878.1"/>
    <property type="molecule type" value="Genomic_DNA"/>
</dbReference>
<organism evidence="2 3">
    <name type="scientific">Clostridium vincentii</name>
    <dbReference type="NCBI Taxonomy" id="52704"/>
    <lineage>
        <taxon>Bacteria</taxon>
        <taxon>Bacillati</taxon>
        <taxon>Bacillota</taxon>
        <taxon>Clostridia</taxon>
        <taxon>Eubacteriales</taxon>
        <taxon>Clostridiaceae</taxon>
        <taxon>Clostridium</taxon>
    </lineage>
</organism>
<keyword evidence="1" id="KW-1133">Transmembrane helix</keyword>
<sequence>MNDRSKIFKVSAIIASLLTVLCLVFNIIISIIKGFTIYPYLVLLIAFISCGGLWKMYVDAKNI</sequence>
<accession>A0A2T0BDB2</accession>
<evidence type="ECO:0000256" key="1">
    <source>
        <dbReference type="SAM" id="Phobius"/>
    </source>
</evidence>
<gene>
    <name evidence="2" type="ORF">CLVI_22240</name>
</gene>
<name>A0A2T0BDB2_9CLOT</name>
<dbReference type="RefSeq" id="WP_106060182.1">
    <property type="nucleotide sequence ID" value="NZ_PVXQ01000023.1"/>
</dbReference>
<dbReference type="AlphaFoldDB" id="A0A2T0BDB2"/>
<comment type="caution">
    <text evidence="2">The sequence shown here is derived from an EMBL/GenBank/DDBJ whole genome shotgun (WGS) entry which is preliminary data.</text>
</comment>
<dbReference type="Proteomes" id="UP000239471">
    <property type="component" value="Unassembled WGS sequence"/>
</dbReference>
<feature type="transmembrane region" description="Helical" evidence="1">
    <location>
        <begin position="12"/>
        <end position="32"/>
    </location>
</feature>
<keyword evidence="3" id="KW-1185">Reference proteome</keyword>
<reference evidence="2 3" key="1">
    <citation type="submission" date="2018-03" db="EMBL/GenBank/DDBJ databases">
        <title>Genome sequence of Clostridium vincentii DSM 10228.</title>
        <authorList>
            <person name="Poehlein A."/>
            <person name="Daniel R."/>
        </authorList>
    </citation>
    <scope>NUCLEOTIDE SEQUENCE [LARGE SCALE GENOMIC DNA]</scope>
    <source>
        <strain evidence="2 3">DSM 10228</strain>
    </source>
</reference>
<keyword evidence="1" id="KW-0472">Membrane</keyword>
<proteinExistence type="predicted"/>
<evidence type="ECO:0000313" key="3">
    <source>
        <dbReference type="Proteomes" id="UP000239471"/>
    </source>
</evidence>
<evidence type="ECO:0000313" key="2">
    <source>
        <dbReference type="EMBL" id="PRR81878.1"/>
    </source>
</evidence>